<reference evidence="9" key="2">
    <citation type="journal article" date="2013" name="PLoS Genet.">
        <title>Comparative genome structure, secondary metabolite, and effector coding capacity across Cochliobolus pathogens.</title>
        <authorList>
            <person name="Condon B.J."/>
            <person name="Leng Y."/>
            <person name="Wu D."/>
            <person name="Bushley K.E."/>
            <person name="Ohm R.A."/>
            <person name="Otillar R."/>
            <person name="Martin J."/>
            <person name="Schackwitz W."/>
            <person name="Grimwood J."/>
            <person name="MohdZainudin N."/>
            <person name="Xue C."/>
            <person name="Wang R."/>
            <person name="Manning V.A."/>
            <person name="Dhillon B."/>
            <person name="Tu Z.J."/>
            <person name="Steffenson B.J."/>
            <person name="Salamov A."/>
            <person name="Sun H."/>
            <person name="Lowry S."/>
            <person name="LaButti K."/>
            <person name="Han J."/>
            <person name="Copeland A."/>
            <person name="Lindquist E."/>
            <person name="Barry K."/>
            <person name="Schmutz J."/>
            <person name="Baker S.E."/>
            <person name="Ciuffetti L.M."/>
            <person name="Grigoriev I.V."/>
            <person name="Zhong S."/>
            <person name="Turgeon B.G."/>
        </authorList>
    </citation>
    <scope>NUCLEOTIDE SEQUENCE [LARGE SCALE GENOMIC DNA]</scope>
    <source>
        <strain evidence="9">ND90Pr / ATCC 201652</strain>
    </source>
</reference>
<organism evidence="8 9">
    <name type="scientific">Cochliobolus sativus (strain ND90Pr / ATCC 201652)</name>
    <name type="common">Common root rot and spot blotch fungus</name>
    <name type="synonym">Bipolaris sorokiniana</name>
    <dbReference type="NCBI Taxonomy" id="665912"/>
    <lineage>
        <taxon>Eukaryota</taxon>
        <taxon>Fungi</taxon>
        <taxon>Dikarya</taxon>
        <taxon>Ascomycota</taxon>
        <taxon>Pezizomycotina</taxon>
        <taxon>Dothideomycetes</taxon>
        <taxon>Pleosporomycetidae</taxon>
        <taxon>Pleosporales</taxon>
        <taxon>Pleosporineae</taxon>
        <taxon>Pleosporaceae</taxon>
        <taxon>Bipolaris</taxon>
    </lineage>
</organism>
<dbReference type="InterPro" id="IPR049481">
    <property type="entry name" value="SMN_G2-BD"/>
</dbReference>
<dbReference type="CDD" id="cd22852">
    <property type="entry name" value="SMN_C"/>
    <property type="match status" value="1"/>
</dbReference>
<dbReference type="CDD" id="cd22851">
    <property type="entry name" value="SMN_N"/>
    <property type="match status" value="1"/>
</dbReference>
<evidence type="ECO:0000256" key="6">
    <source>
        <dbReference type="SAM" id="MobiDB-lite"/>
    </source>
</evidence>
<evidence type="ECO:0000313" key="8">
    <source>
        <dbReference type="EMBL" id="EMD60063.1"/>
    </source>
</evidence>
<dbReference type="OrthoDB" id="197400at2759"/>
<dbReference type="eggNOG" id="KOG4327">
    <property type="taxonomic scope" value="Eukaryota"/>
</dbReference>
<evidence type="ECO:0000259" key="7">
    <source>
        <dbReference type="Pfam" id="PF20636"/>
    </source>
</evidence>
<evidence type="ECO:0000256" key="3">
    <source>
        <dbReference type="ARBA" id="ARBA00022664"/>
    </source>
</evidence>
<comment type="subcellular location">
    <subcellularLocation>
        <location evidence="1">Nucleus</location>
    </subcellularLocation>
</comment>
<dbReference type="GO" id="GO:0006397">
    <property type="term" value="P:mRNA processing"/>
    <property type="evidence" value="ECO:0007669"/>
    <property type="project" value="UniProtKB-KW"/>
</dbReference>
<evidence type="ECO:0000256" key="5">
    <source>
        <dbReference type="ARBA" id="ARBA00023242"/>
    </source>
</evidence>
<dbReference type="STRING" id="665912.M2RYD2"/>
<dbReference type="EMBL" id="KB445651">
    <property type="protein sequence ID" value="EMD60063.1"/>
    <property type="molecule type" value="Genomic_DNA"/>
</dbReference>
<feature type="compositionally biased region" description="Polar residues" evidence="6">
    <location>
        <begin position="109"/>
        <end position="118"/>
    </location>
</feature>
<sequence length="183" mass="19875">MAPVVDMSDKHAWDDSLLISSWDDALNEYKKYHSIHQSGKRLEDVLTEEELKELREGYGDLIEETEPTSGAAEASGVAPYDDADMSNAETSCVAQSEKTGLVQQEPGHSEQQNTHDTQSPSAEAASAPAAAEPLAETVPQAMLGAVKDENLKNIMMSWYYAGYYTGLHAGQQQQAAHDSSAQE</sequence>
<feature type="compositionally biased region" description="Polar residues" evidence="6">
    <location>
        <begin position="87"/>
        <end position="102"/>
    </location>
</feature>
<evidence type="ECO:0000256" key="4">
    <source>
        <dbReference type="ARBA" id="ARBA00023187"/>
    </source>
</evidence>
<evidence type="ECO:0000313" key="9">
    <source>
        <dbReference type="Proteomes" id="UP000016934"/>
    </source>
</evidence>
<name>M2RYD2_COCSN</name>
<feature type="region of interest" description="Disordered" evidence="6">
    <location>
        <begin position="60"/>
        <end position="133"/>
    </location>
</feature>
<dbReference type="PANTHER" id="PTHR39267">
    <property type="entry name" value="SURVIVAL MOTOR NEURON-LIKE PROTEIN 1"/>
    <property type="match status" value="1"/>
</dbReference>
<dbReference type="RefSeq" id="XP_007704034.1">
    <property type="nucleotide sequence ID" value="XM_007705844.1"/>
</dbReference>
<dbReference type="GO" id="GO:0008380">
    <property type="term" value="P:RNA splicing"/>
    <property type="evidence" value="ECO:0007669"/>
    <property type="project" value="UniProtKB-KW"/>
</dbReference>
<comment type="similarity">
    <text evidence="2">Belongs to the SMN family.</text>
</comment>
<dbReference type="InterPro" id="IPR047313">
    <property type="entry name" value="SMN_C"/>
</dbReference>
<dbReference type="GeneID" id="19136173"/>
<keyword evidence="4" id="KW-0508">mRNA splicing</keyword>
<dbReference type="Proteomes" id="UP000016934">
    <property type="component" value="Unassembled WGS sequence"/>
</dbReference>
<dbReference type="GO" id="GO:0005634">
    <property type="term" value="C:nucleus"/>
    <property type="evidence" value="ECO:0007669"/>
    <property type="project" value="UniProtKB-SubCell"/>
</dbReference>
<keyword evidence="3" id="KW-0507">mRNA processing</keyword>
<protein>
    <recommendedName>
        <fullName evidence="7">Survival Motor Neuron Gemin2-binding domain-containing protein</fullName>
    </recommendedName>
</protein>
<accession>M2RYD2</accession>
<dbReference type="OMA" id="MMSWYFA"/>
<evidence type="ECO:0000256" key="1">
    <source>
        <dbReference type="ARBA" id="ARBA00004123"/>
    </source>
</evidence>
<dbReference type="PANTHER" id="PTHR39267:SF1">
    <property type="entry name" value="SURVIVAL MOTOR NEURON PROTEIN"/>
    <property type="match status" value="1"/>
</dbReference>
<proteinExistence type="inferred from homology"/>
<keyword evidence="9" id="KW-1185">Reference proteome</keyword>
<dbReference type="HOGENOM" id="CLU_093937_1_0_1"/>
<feature type="compositionally biased region" description="Low complexity" evidence="6">
    <location>
        <begin position="119"/>
        <end position="133"/>
    </location>
</feature>
<dbReference type="AlphaFoldDB" id="M2RYD2"/>
<gene>
    <name evidence="8" type="ORF">COCSADRAFT_30101</name>
</gene>
<reference evidence="8 9" key="1">
    <citation type="journal article" date="2012" name="PLoS Pathog.">
        <title>Diverse lifestyles and strategies of plant pathogenesis encoded in the genomes of eighteen Dothideomycetes fungi.</title>
        <authorList>
            <person name="Ohm R.A."/>
            <person name="Feau N."/>
            <person name="Henrissat B."/>
            <person name="Schoch C.L."/>
            <person name="Horwitz B.A."/>
            <person name="Barry K.W."/>
            <person name="Condon B.J."/>
            <person name="Copeland A.C."/>
            <person name="Dhillon B."/>
            <person name="Glaser F."/>
            <person name="Hesse C.N."/>
            <person name="Kosti I."/>
            <person name="LaButti K."/>
            <person name="Lindquist E.A."/>
            <person name="Lucas S."/>
            <person name="Salamov A.A."/>
            <person name="Bradshaw R.E."/>
            <person name="Ciuffetti L."/>
            <person name="Hamelin R.C."/>
            <person name="Kema G.H.J."/>
            <person name="Lawrence C."/>
            <person name="Scott J.A."/>
            <person name="Spatafora J.W."/>
            <person name="Turgeon B.G."/>
            <person name="de Wit P.J.G.M."/>
            <person name="Zhong S."/>
            <person name="Goodwin S.B."/>
            <person name="Grigoriev I.V."/>
        </authorList>
    </citation>
    <scope>NUCLEOTIDE SEQUENCE [LARGE SCALE GENOMIC DNA]</scope>
    <source>
        <strain evidence="9">ND90Pr / ATCC 201652</strain>
    </source>
</reference>
<keyword evidence="5" id="KW-0539">Nucleus</keyword>
<dbReference type="KEGG" id="bsc:COCSADRAFT_30101"/>
<dbReference type="InterPro" id="IPR040424">
    <property type="entry name" value="Smn1"/>
</dbReference>
<dbReference type="Pfam" id="PF20636">
    <property type="entry name" value="SMN_G2-BD"/>
    <property type="match status" value="1"/>
</dbReference>
<evidence type="ECO:0000256" key="2">
    <source>
        <dbReference type="ARBA" id="ARBA00005371"/>
    </source>
</evidence>
<feature type="domain" description="Survival Motor Neuron Gemin2-binding" evidence="7">
    <location>
        <begin position="9"/>
        <end position="33"/>
    </location>
</feature>